<feature type="transmembrane region" description="Helical" evidence="1">
    <location>
        <begin position="21"/>
        <end position="40"/>
    </location>
</feature>
<protein>
    <submittedName>
        <fullName evidence="2">Uncharacterized protein</fullName>
    </submittedName>
</protein>
<organism evidence="2 3">
    <name type="scientific">Serratia plymuthica S13</name>
    <dbReference type="NCBI Taxonomy" id="1348660"/>
    <lineage>
        <taxon>Bacteria</taxon>
        <taxon>Pseudomonadati</taxon>
        <taxon>Pseudomonadota</taxon>
        <taxon>Gammaproteobacteria</taxon>
        <taxon>Enterobacterales</taxon>
        <taxon>Yersiniaceae</taxon>
        <taxon>Serratia</taxon>
    </lineage>
</organism>
<dbReference type="Proteomes" id="UP000014900">
    <property type="component" value="Chromosome"/>
</dbReference>
<evidence type="ECO:0000256" key="1">
    <source>
        <dbReference type="SAM" id="Phobius"/>
    </source>
</evidence>
<keyword evidence="1" id="KW-1133">Transmembrane helix</keyword>
<name>S4YQR5_SERPL</name>
<dbReference type="EMBL" id="CP006566">
    <property type="protein sequence ID" value="AGP47079.1"/>
    <property type="molecule type" value="Genomic_DNA"/>
</dbReference>
<keyword evidence="1" id="KW-0472">Membrane</keyword>
<evidence type="ECO:0000313" key="3">
    <source>
        <dbReference type="Proteomes" id="UP000014900"/>
    </source>
</evidence>
<proteinExistence type="predicted"/>
<dbReference type="AlphaFoldDB" id="S4YQR5"/>
<dbReference type="KEGG" id="sry:M621_14840"/>
<accession>S4YQR5</accession>
<evidence type="ECO:0000313" key="2">
    <source>
        <dbReference type="EMBL" id="AGP47079.1"/>
    </source>
</evidence>
<sequence>MATAGNQRAKAGCASEGGNDLALFFTILAGNPIPLTKYLLVSARRYRRVAVAENKMQIIDFK</sequence>
<gene>
    <name evidence="2" type="ORF">M621_14840</name>
</gene>
<dbReference type="HOGENOM" id="CLU_2901749_0_0_6"/>
<reference evidence="2 3" key="1">
    <citation type="journal article" date="2013" name="Genome Announc.">
        <title>Genome Sequence of Serratia plymuthica Strain S13, an Endophyte with Germination- and Plant-Growth-Promoting Activity from the Flower of Styrian Oil Pumpkin.</title>
        <authorList>
            <person name="Muller H."/>
            <person name="Furnkranz M."/>
            <person name="Grube M."/>
            <person name="Berg G."/>
        </authorList>
    </citation>
    <scope>NUCLEOTIDE SEQUENCE [LARGE SCALE GENOMIC DNA]</scope>
    <source>
        <strain evidence="2">S13</strain>
    </source>
</reference>
<keyword evidence="1" id="KW-0812">Transmembrane</keyword>